<protein>
    <submittedName>
        <fullName evidence="1">EutN/CcmL family microcompartment protein</fullName>
    </submittedName>
</protein>
<dbReference type="EMBL" id="JAHQCS010000090">
    <property type="protein sequence ID" value="MBU9711963.1"/>
    <property type="molecule type" value="Genomic_DNA"/>
</dbReference>
<gene>
    <name evidence="1" type="ORF">KS419_09455</name>
</gene>
<dbReference type="InterPro" id="IPR004992">
    <property type="entry name" value="EutN_CcmL"/>
</dbReference>
<accession>A0ABS6JEM5</accession>
<keyword evidence="2" id="KW-1185">Reference proteome</keyword>
<dbReference type="PANTHER" id="PTHR36539:SF1">
    <property type="entry name" value="BACTERIAL MICROCOMPARTMENT SHELL VERTEX PROTEIN EUTN"/>
    <property type="match status" value="1"/>
</dbReference>
<organism evidence="1 2">
    <name type="scientific">Evansella tamaricis</name>
    <dbReference type="NCBI Taxonomy" id="2069301"/>
    <lineage>
        <taxon>Bacteria</taxon>
        <taxon>Bacillati</taxon>
        <taxon>Bacillota</taxon>
        <taxon>Bacilli</taxon>
        <taxon>Bacillales</taxon>
        <taxon>Bacillaceae</taxon>
        <taxon>Evansella</taxon>
    </lineage>
</organism>
<dbReference type="PROSITE" id="PS51932">
    <property type="entry name" value="BMV"/>
    <property type="match status" value="1"/>
</dbReference>
<dbReference type="CDD" id="cd01614">
    <property type="entry name" value="EutN_CcmL"/>
    <property type="match status" value="1"/>
</dbReference>
<dbReference type="PANTHER" id="PTHR36539">
    <property type="entry name" value="ETHANOLAMINE UTILIZATION PROTEIN EUTN"/>
    <property type="match status" value="1"/>
</dbReference>
<sequence length="100" mass="10450">MIIARVIGSVVSTSKAEKLQGKKMLVVQPLDMETITPEGKPLVSIDTVGSGFGEIVMVVGGSSARQTEITKNTPVDSAIVGVIDQIEIEGKLTLNQNKGG</sequence>
<comment type="caution">
    <text evidence="1">The sequence shown here is derived from an EMBL/GenBank/DDBJ whole genome shotgun (WGS) entry which is preliminary data.</text>
</comment>
<reference evidence="1 2" key="1">
    <citation type="submission" date="2021-06" db="EMBL/GenBank/DDBJ databases">
        <title>Bacillus sp. RD4P76, an endophyte from a halophyte.</title>
        <authorList>
            <person name="Sun J.-Q."/>
        </authorList>
    </citation>
    <scope>NUCLEOTIDE SEQUENCE [LARGE SCALE GENOMIC DNA]</scope>
    <source>
        <strain evidence="1 2">CGMCC 1.15917</strain>
    </source>
</reference>
<dbReference type="RefSeq" id="WP_217066111.1">
    <property type="nucleotide sequence ID" value="NZ_JAHQCS010000090.1"/>
</dbReference>
<proteinExistence type="predicted"/>
<dbReference type="Pfam" id="PF03319">
    <property type="entry name" value="EutN_CcmL"/>
    <property type="match status" value="1"/>
</dbReference>
<name>A0ABS6JEM5_9BACI</name>
<evidence type="ECO:0000313" key="2">
    <source>
        <dbReference type="Proteomes" id="UP000784880"/>
    </source>
</evidence>
<evidence type="ECO:0000313" key="1">
    <source>
        <dbReference type="EMBL" id="MBU9711963.1"/>
    </source>
</evidence>
<dbReference type="Proteomes" id="UP000784880">
    <property type="component" value="Unassembled WGS sequence"/>
</dbReference>